<evidence type="ECO:0000313" key="3">
    <source>
        <dbReference type="Proteomes" id="UP001627154"/>
    </source>
</evidence>
<dbReference type="EMBL" id="JBJJXI010000071">
    <property type="protein sequence ID" value="KAL3396416.1"/>
    <property type="molecule type" value="Genomic_DNA"/>
</dbReference>
<proteinExistence type="predicted"/>
<dbReference type="PANTHER" id="PTHR21074:SF0">
    <property type="entry name" value="IQ AND UBIQUITIN-LIKE DOMAIN-CONTAINING PROTEIN"/>
    <property type="match status" value="1"/>
</dbReference>
<dbReference type="Proteomes" id="UP001627154">
    <property type="component" value="Unassembled WGS sequence"/>
</dbReference>
<gene>
    <name evidence="2" type="ORF">TKK_009589</name>
</gene>
<dbReference type="PROSITE" id="PS50096">
    <property type="entry name" value="IQ"/>
    <property type="match status" value="1"/>
</dbReference>
<evidence type="ECO:0000313" key="2">
    <source>
        <dbReference type="EMBL" id="KAL3396416.1"/>
    </source>
</evidence>
<organism evidence="2 3">
    <name type="scientific">Trichogramma kaykai</name>
    <dbReference type="NCBI Taxonomy" id="54128"/>
    <lineage>
        <taxon>Eukaryota</taxon>
        <taxon>Metazoa</taxon>
        <taxon>Ecdysozoa</taxon>
        <taxon>Arthropoda</taxon>
        <taxon>Hexapoda</taxon>
        <taxon>Insecta</taxon>
        <taxon>Pterygota</taxon>
        <taxon>Neoptera</taxon>
        <taxon>Endopterygota</taxon>
        <taxon>Hymenoptera</taxon>
        <taxon>Apocrita</taxon>
        <taxon>Proctotrupomorpha</taxon>
        <taxon>Chalcidoidea</taxon>
        <taxon>Trichogrammatidae</taxon>
        <taxon>Trichogramma</taxon>
    </lineage>
</organism>
<feature type="domain" description="IQ motif and ubiquitin-like" evidence="1">
    <location>
        <begin position="299"/>
        <end position="423"/>
    </location>
</feature>
<dbReference type="InterPro" id="IPR057887">
    <property type="entry name" value="IQUB_helical"/>
</dbReference>
<reference evidence="2 3" key="1">
    <citation type="journal article" date="2024" name="bioRxiv">
        <title>A reference genome for Trichogramma kaykai: A tiny desert-dwelling parasitoid wasp with competing sex-ratio distorters.</title>
        <authorList>
            <person name="Culotta J."/>
            <person name="Lindsey A.R."/>
        </authorList>
    </citation>
    <scope>NUCLEOTIDE SEQUENCE [LARGE SCALE GENOMIC DNA]</scope>
    <source>
        <strain evidence="2 3">KSX58</strain>
    </source>
</reference>
<protein>
    <recommendedName>
        <fullName evidence="1">IQ motif and ubiquitin-like domain-containing protein</fullName>
    </recommendedName>
</protein>
<name>A0ABD2WV83_9HYME</name>
<dbReference type="InterPro" id="IPR037695">
    <property type="entry name" value="IQUB"/>
</dbReference>
<keyword evidence="3" id="KW-1185">Reference proteome</keyword>
<dbReference type="AlphaFoldDB" id="A0ABD2WV83"/>
<sequence length="614" mass="70695">MVIMVEILDESEPKPFLGGWRDAVHDIEYHDAVAQTSISTIGAQDKPCAAASNRCKDDAEKSRSVCVQTIVEKRTVATSANSRVSRSVQADPGYRSIPVLGEIIIDVDELKRRREASSKIQRCFRAYLKRRNRQNRLTEKNSIKLYCPIHGMTVKKLENHQHHENANYPSASQEVHRSDLLQFLKLISNLKININNESACREKLSPKPSLELCHVHDIGESESSNADPVEDHKTTDISALRALIDRCWREIDEESKQKSNDKAVTHRVAQQRRLQREINILRVIETAKTQMVRRKDEWNRAKFLDELAKPVVLENRNQSLAKHKRATDQSNAMNAQFAIEYRKIYNTLMLDEEDDEKPPDYESNRVETLYCLKKLACRHTCAASISLENLIDQELFLLSLKVDPKQLRSLRSRIKLGFLRLARSTLKHDVSVPAVPKTRWCPSCTRVRRLEAFELDHRERPSRLCIDCKALRASRRAAVEANQVPSEQYERMLKELRRSEAARPDGATSLAFALGPNAIRYLVRDIWHGRSAISQSNQADELCLARLDPRQPWSPWNCLLATRREARMHEALARDDLLAGVYDQELLRKFRRMNMQARLYFETVGKPAYSSIFS</sequence>
<dbReference type="PANTHER" id="PTHR21074">
    <property type="entry name" value="IQ AND UBIQUITIN-LIKE DOMAIN-CONTAINING PROTEIN"/>
    <property type="match status" value="1"/>
</dbReference>
<comment type="caution">
    <text evidence="2">The sequence shown here is derived from an EMBL/GenBank/DDBJ whole genome shotgun (WGS) entry which is preliminary data.</text>
</comment>
<dbReference type="Pfam" id="PF25805">
    <property type="entry name" value="IQUB"/>
    <property type="match status" value="1"/>
</dbReference>
<accession>A0ABD2WV83</accession>
<evidence type="ECO:0000259" key="1">
    <source>
        <dbReference type="Pfam" id="PF25805"/>
    </source>
</evidence>